<reference evidence="10 11" key="1">
    <citation type="submission" date="2017-06" db="EMBL/GenBank/DDBJ databases">
        <authorList>
            <person name="Kim H.J."/>
            <person name="Triplett B.A."/>
        </authorList>
    </citation>
    <scope>NUCLEOTIDE SEQUENCE [LARGE SCALE GENOMIC DNA]</scope>
    <source>
        <strain evidence="10 11">13146</strain>
    </source>
</reference>
<feature type="domain" description="Lysidine-tRNA(Ile) synthetase C-terminal" evidence="9">
    <location>
        <begin position="351"/>
        <end position="424"/>
    </location>
</feature>
<comment type="caution">
    <text evidence="10">The sequence shown here is derived from an EMBL/GenBank/DDBJ whole genome shotgun (WGS) entry which is preliminary data.</text>
</comment>
<dbReference type="Pfam" id="PF09179">
    <property type="entry name" value="TilS"/>
    <property type="match status" value="1"/>
</dbReference>
<dbReference type="PANTHER" id="PTHR43033:SF1">
    <property type="entry name" value="TRNA(ILE)-LYSIDINE SYNTHASE-RELATED"/>
    <property type="match status" value="1"/>
</dbReference>
<dbReference type="InterPro" id="IPR012795">
    <property type="entry name" value="tRNA_Ile_lys_synt_N"/>
</dbReference>
<dbReference type="InterPro" id="IPR015262">
    <property type="entry name" value="tRNA_Ile_lys_synt_subst-bd"/>
</dbReference>
<dbReference type="Proteomes" id="UP000198157">
    <property type="component" value="Unassembled WGS sequence"/>
</dbReference>
<dbReference type="PANTHER" id="PTHR43033">
    <property type="entry name" value="TRNA(ILE)-LYSIDINE SYNTHASE-RELATED"/>
    <property type="match status" value="1"/>
</dbReference>
<keyword evidence="4 8" id="KW-0819">tRNA processing</keyword>
<dbReference type="SMART" id="SM00977">
    <property type="entry name" value="TilS_C"/>
    <property type="match status" value="1"/>
</dbReference>
<accession>A0A246HJV3</accession>
<name>A0A246HJV3_STEMA</name>
<keyword evidence="3 8" id="KW-0436">Ligase</keyword>
<evidence type="ECO:0000256" key="7">
    <source>
        <dbReference type="ARBA" id="ARBA00048539"/>
    </source>
</evidence>
<dbReference type="InterPro" id="IPR012094">
    <property type="entry name" value="tRNA_Ile_lys_synt"/>
</dbReference>
<dbReference type="Pfam" id="PF01171">
    <property type="entry name" value="ATP_bind_3"/>
    <property type="match status" value="1"/>
</dbReference>
<evidence type="ECO:0000256" key="1">
    <source>
        <dbReference type="ARBA" id="ARBA00004496"/>
    </source>
</evidence>
<evidence type="ECO:0000256" key="5">
    <source>
        <dbReference type="ARBA" id="ARBA00022741"/>
    </source>
</evidence>
<gene>
    <name evidence="8 10" type="primary">tilS</name>
    <name evidence="10" type="ORF">CEE60_14295</name>
</gene>
<organism evidence="10 11">
    <name type="scientific">Stenotrophomonas maltophilia</name>
    <name type="common">Pseudomonas maltophilia</name>
    <name type="synonym">Xanthomonas maltophilia</name>
    <dbReference type="NCBI Taxonomy" id="40324"/>
    <lineage>
        <taxon>Bacteria</taxon>
        <taxon>Pseudomonadati</taxon>
        <taxon>Pseudomonadota</taxon>
        <taxon>Gammaproteobacteria</taxon>
        <taxon>Lysobacterales</taxon>
        <taxon>Lysobacteraceae</taxon>
        <taxon>Stenotrophomonas</taxon>
        <taxon>Stenotrophomonas maltophilia group</taxon>
    </lineage>
</organism>
<dbReference type="InterPro" id="IPR012796">
    <property type="entry name" value="Lysidine-tRNA-synth_C"/>
</dbReference>
<dbReference type="CDD" id="cd01992">
    <property type="entry name" value="TilS_N"/>
    <property type="match status" value="1"/>
</dbReference>
<dbReference type="GO" id="GO:0005737">
    <property type="term" value="C:cytoplasm"/>
    <property type="evidence" value="ECO:0007669"/>
    <property type="project" value="UniProtKB-SubCell"/>
</dbReference>
<comment type="subcellular location">
    <subcellularLocation>
        <location evidence="1 8">Cytoplasm</location>
    </subcellularLocation>
</comment>
<evidence type="ECO:0000256" key="2">
    <source>
        <dbReference type="ARBA" id="ARBA00022490"/>
    </source>
</evidence>
<comment type="domain">
    <text evidence="8">The N-terminal region contains the highly conserved SGGXDS motif, predicted to be a P-loop motif involved in ATP binding.</text>
</comment>
<dbReference type="GO" id="GO:0005524">
    <property type="term" value="F:ATP binding"/>
    <property type="evidence" value="ECO:0007669"/>
    <property type="project" value="UniProtKB-UniRule"/>
</dbReference>
<dbReference type="HAMAP" id="MF_01161">
    <property type="entry name" value="tRNA_Ile_lys_synt"/>
    <property type="match status" value="1"/>
</dbReference>
<comment type="catalytic activity">
    <reaction evidence="7 8">
        <text>cytidine(34) in tRNA(Ile2) + L-lysine + ATP = lysidine(34) in tRNA(Ile2) + AMP + diphosphate + H(+)</text>
        <dbReference type="Rhea" id="RHEA:43744"/>
        <dbReference type="Rhea" id="RHEA-COMP:10625"/>
        <dbReference type="Rhea" id="RHEA-COMP:10670"/>
        <dbReference type="ChEBI" id="CHEBI:15378"/>
        <dbReference type="ChEBI" id="CHEBI:30616"/>
        <dbReference type="ChEBI" id="CHEBI:32551"/>
        <dbReference type="ChEBI" id="CHEBI:33019"/>
        <dbReference type="ChEBI" id="CHEBI:82748"/>
        <dbReference type="ChEBI" id="CHEBI:83665"/>
        <dbReference type="ChEBI" id="CHEBI:456215"/>
        <dbReference type="EC" id="6.3.4.19"/>
    </reaction>
</comment>
<keyword evidence="6 8" id="KW-0067">ATP-binding</keyword>
<dbReference type="Gene3D" id="1.20.59.20">
    <property type="match status" value="1"/>
</dbReference>
<dbReference type="EC" id="6.3.4.19" evidence="8"/>
<dbReference type="SUPFAM" id="SSF56037">
    <property type="entry name" value="PheT/TilS domain"/>
    <property type="match status" value="1"/>
</dbReference>
<proteinExistence type="inferred from homology"/>
<dbReference type="SUPFAM" id="SSF52402">
    <property type="entry name" value="Adenine nucleotide alpha hydrolases-like"/>
    <property type="match status" value="1"/>
</dbReference>
<evidence type="ECO:0000256" key="4">
    <source>
        <dbReference type="ARBA" id="ARBA00022694"/>
    </source>
</evidence>
<dbReference type="InterPro" id="IPR011063">
    <property type="entry name" value="TilS/TtcA_N"/>
</dbReference>
<dbReference type="GO" id="GO:0032267">
    <property type="term" value="F:tRNA(Ile)-lysidine synthase activity"/>
    <property type="evidence" value="ECO:0007669"/>
    <property type="project" value="UniProtKB-EC"/>
</dbReference>
<evidence type="ECO:0000313" key="11">
    <source>
        <dbReference type="Proteomes" id="UP000198157"/>
    </source>
</evidence>
<dbReference type="OrthoDB" id="9807403at2"/>
<evidence type="ECO:0000256" key="6">
    <source>
        <dbReference type="ARBA" id="ARBA00022840"/>
    </source>
</evidence>
<feature type="binding site" evidence="8">
    <location>
        <begin position="20"/>
        <end position="25"/>
    </location>
    <ligand>
        <name>ATP</name>
        <dbReference type="ChEBI" id="CHEBI:30616"/>
    </ligand>
</feature>
<keyword evidence="5 8" id="KW-0547">Nucleotide-binding</keyword>
<dbReference type="NCBIfam" id="TIGR02433">
    <property type="entry name" value="lysidine_TilS_C"/>
    <property type="match status" value="1"/>
</dbReference>
<protein>
    <recommendedName>
        <fullName evidence="8">tRNA(Ile)-lysidine synthase</fullName>
        <ecNumber evidence="8">6.3.4.19</ecNumber>
    </recommendedName>
    <alternativeName>
        <fullName evidence="8">tRNA(Ile)-2-lysyl-cytidine synthase</fullName>
    </alternativeName>
    <alternativeName>
        <fullName evidence="8">tRNA(Ile)-lysidine synthetase</fullName>
    </alternativeName>
</protein>
<evidence type="ECO:0000256" key="3">
    <source>
        <dbReference type="ARBA" id="ARBA00022598"/>
    </source>
</evidence>
<sequence>MTPPLPPPTSVAHPVLVGFSGGLDSTVLLHWLATSPAQRTAGLRAVHVHHGLQEQADAWTVHCTQLCARWNIPLRVIRVQVPRHQGQGLEAAARHARREAFASQLLPGEQLALAHHRDDQAETFLLRALRGSGVDGLASMQITSAFGAGTVWRPLLEVPRSSLRAHAQAEGLEWIEDPSNASDDADRNFLRLHVLPHLRQRWPQADAAFARSAALCAQSQHLLDSADREALERCSVGPGVIDCARLLRQPVERRARLLRHWVRGSGLPPLPAAGVEAVERELLPAAHHADAQFAWQGARIRRWRGQLHLLSASLALPADWSVHWDGRAPLALPDGGELRLLGTDAGFDSPVQIRARRGGERIQLPGRLHSHALKDLLQQQGLPPWQRRQLPLLFDEDTLLAAGDRVIGAALQPWLQAHHAQLQWTPGAA</sequence>
<dbReference type="GO" id="GO:0006400">
    <property type="term" value="P:tRNA modification"/>
    <property type="evidence" value="ECO:0007669"/>
    <property type="project" value="UniProtKB-UniRule"/>
</dbReference>
<evidence type="ECO:0000259" key="9">
    <source>
        <dbReference type="SMART" id="SM00977"/>
    </source>
</evidence>
<evidence type="ECO:0000313" key="10">
    <source>
        <dbReference type="EMBL" id="OWQ51484.1"/>
    </source>
</evidence>
<dbReference type="InterPro" id="IPR014729">
    <property type="entry name" value="Rossmann-like_a/b/a_fold"/>
</dbReference>
<dbReference type="EMBL" id="NIVS01000040">
    <property type="protein sequence ID" value="OWQ51484.1"/>
    <property type="molecule type" value="Genomic_DNA"/>
</dbReference>
<dbReference type="Pfam" id="PF11734">
    <property type="entry name" value="TilS_C"/>
    <property type="match status" value="1"/>
</dbReference>
<dbReference type="SUPFAM" id="SSF82829">
    <property type="entry name" value="MesJ substrate recognition domain-like"/>
    <property type="match status" value="1"/>
</dbReference>
<dbReference type="AlphaFoldDB" id="A0A246HJV3"/>
<comment type="function">
    <text evidence="8">Ligates lysine onto the cytidine present at position 34 of the AUA codon-specific tRNA(Ile) that contains the anticodon CAU, in an ATP-dependent manner. Cytidine is converted to lysidine, thus changing the amino acid specificity of the tRNA from methionine to isoleucine.</text>
</comment>
<dbReference type="Gene3D" id="3.40.50.620">
    <property type="entry name" value="HUPs"/>
    <property type="match status" value="1"/>
</dbReference>
<evidence type="ECO:0000256" key="8">
    <source>
        <dbReference type="HAMAP-Rule" id="MF_01161"/>
    </source>
</evidence>
<comment type="similarity">
    <text evidence="8">Belongs to the tRNA(Ile)-lysidine synthase family.</text>
</comment>
<keyword evidence="2 8" id="KW-0963">Cytoplasm</keyword>
<dbReference type="NCBIfam" id="TIGR02432">
    <property type="entry name" value="lysidine_TilS_N"/>
    <property type="match status" value="1"/>
</dbReference>